<name>A0A517M922_9BACT</name>
<feature type="compositionally biased region" description="Polar residues" evidence="1">
    <location>
        <begin position="498"/>
        <end position="509"/>
    </location>
</feature>
<dbReference type="EMBL" id="CP036262">
    <property type="protein sequence ID" value="QDS91398.1"/>
    <property type="molecule type" value="Genomic_DNA"/>
</dbReference>
<evidence type="ECO:0000313" key="2">
    <source>
        <dbReference type="EMBL" id="QDS91398.1"/>
    </source>
</evidence>
<feature type="region of interest" description="Disordered" evidence="1">
    <location>
        <begin position="465"/>
        <end position="573"/>
    </location>
</feature>
<gene>
    <name evidence="2" type="ORF">FF011L_01270</name>
</gene>
<dbReference type="Proteomes" id="UP000320672">
    <property type="component" value="Chromosome"/>
</dbReference>
<evidence type="ECO:0000256" key="1">
    <source>
        <dbReference type="SAM" id="MobiDB-lite"/>
    </source>
</evidence>
<dbReference type="AlphaFoldDB" id="A0A517M922"/>
<proteinExistence type="predicted"/>
<feature type="compositionally biased region" description="Basic and acidic residues" evidence="1">
    <location>
        <begin position="564"/>
        <end position="573"/>
    </location>
</feature>
<dbReference type="KEGG" id="rml:FF011L_01270"/>
<sequence>MIQTIKMISFSIQMMKHVTVRQDMEKSSHYRQLLGTAALLASVSGGELLAQDACCFQPAYQLKCETVMEPQTVARFRLEYETEMEEKEIVSYRPVLKTRVEQQTHRVARPVTKTTYREERYFVQRPVLETSYRDETVTQTRYVTETAEREEQVTSYRPITETQYRDQSYTVQRPVTETQYRDQSYTVQRPVVETQMQTQQYTALRPVTSYRPQTVDAGGYVAQQVVQPGSVQYGMQWAPGTGYTPGPFGIFARRNPGGPVWTPQVTPPTVQTQLAYRPNFITQQVPQTTYVPEVVQQQVPVQVQRMQTEIVSQKVPVAVTRMQTEVVNQKIPVQITRYEPVTEVRKIPYQVQRPVTETTTRKVPEQKYRWVTEEKVRKVPVTTTEMVYETSSKPVEVQYYENERTVQRIQVPRTKQVWKRVEEQRMVPRQVVQRIPYGYVDPFSASIVHGYSSFDDSVSSSMIVNPPPPLPVPDPSASTGDASSMKPETKLKAVEVNPSGSEDSPSDANDSIFGEEGPSTPLDEAGDGEMDLGSPGGSAADPSDEDEVEVPSLGSPAVHRIRLFRADSQPREA</sequence>
<dbReference type="InterPro" id="IPR011521">
    <property type="entry name" value="YTV"/>
</dbReference>
<evidence type="ECO:0000313" key="3">
    <source>
        <dbReference type="Proteomes" id="UP000320672"/>
    </source>
</evidence>
<keyword evidence="3" id="KW-1185">Reference proteome</keyword>
<reference evidence="2 3" key="1">
    <citation type="submission" date="2019-02" db="EMBL/GenBank/DDBJ databases">
        <title>Deep-cultivation of Planctomycetes and their phenomic and genomic characterization uncovers novel biology.</title>
        <authorList>
            <person name="Wiegand S."/>
            <person name="Jogler M."/>
            <person name="Boedeker C."/>
            <person name="Pinto D."/>
            <person name="Vollmers J."/>
            <person name="Rivas-Marin E."/>
            <person name="Kohn T."/>
            <person name="Peeters S.H."/>
            <person name="Heuer A."/>
            <person name="Rast P."/>
            <person name="Oberbeckmann S."/>
            <person name="Bunk B."/>
            <person name="Jeske O."/>
            <person name="Meyerdierks A."/>
            <person name="Storesund J.E."/>
            <person name="Kallscheuer N."/>
            <person name="Luecker S."/>
            <person name="Lage O.M."/>
            <person name="Pohl T."/>
            <person name="Merkel B.J."/>
            <person name="Hornburger P."/>
            <person name="Mueller R.-W."/>
            <person name="Bruemmer F."/>
            <person name="Labrenz M."/>
            <person name="Spormann A.M."/>
            <person name="Op den Camp H."/>
            <person name="Overmann J."/>
            <person name="Amann R."/>
            <person name="Jetten M.S.M."/>
            <person name="Mascher T."/>
            <person name="Medema M.H."/>
            <person name="Devos D.P."/>
            <person name="Kaster A.-K."/>
            <person name="Ovreas L."/>
            <person name="Rohde M."/>
            <person name="Galperin M.Y."/>
            <person name="Jogler C."/>
        </authorList>
    </citation>
    <scope>NUCLEOTIDE SEQUENCE [LARGE SCALE GENOMIC DNA]</scope>
    <source>
        <strain evidence="2 3">FF011L</strain>
    </source>
</reference>
<feature type="compositionally biased region" description="Pro residues" evidence="1">
    <location>
        <begin position="465"/>
        <end position="474"/>
    </location>
</feature>
<dbReference type="Pfam" id="PF07639">
    <property type="entry name" value="YTV"/>
    <property type="match status" value="2"/>
</dbReference>
<accession>A0A517M922</accession>
<dbReference type="RefSeq" id="WP_246109648.1">
    <property type="nucleotide sequence ID" value="NZ_CP036262.1"/>
</dbReference>
<organism evidence="2 3">
    <name type="scientific">Roseimaritima multifibrata</name>
    <dbReference type="NCBI Taxonomy" id="1930274"/>
    <lineage>
        <taxon>Bacteria</taxon>
        <taxon>Pseudomonadati</taxon>
        <taxon>Planctomycetota</taxon>
        <taxon>Planctomycetia</taxon>
        <taxon>Pirellulales</taxon>
        <taxon>Pirellulaceae</taxon>
        <taxon>Roseimaritima</taxon>
    </lineage>
</organism>
<protein>
    <submittedName>
        <fullName evidence="2">Uncharacterized protein</fullName>
    </submittedName>
</protein>